<proteinExistence type="predicted"/>
<dbReference type="HOGENOM" id="CLU_1907805_0_0_1"/>
<dbReference type="Proteomes" id="UP000022910">
    <property type="component" value="Unassembled WGS sequence"/>
</dbReference>
<dbReference type="STRING" id="1432141.A0A015NJI2"/>
<name>A0A015NJI2_RHIIW</name>
<evidence type="ECO:0000313" key="2">
    <source>
        <dbReference type="Proteomes" id="UP000022910"/>
    </source>
</evidence>
<dbReference type="EMBL" id="JEMT01002581">
    <property type="protein sequence ID" value="EXX79568.1"/>
    <property type="molecule type" value="Genomic_DNA"/>
</dbReference>
<dbReference type="OrthoDB" id="419537at2759"/>
<gene>
    <name evidence="1" type="ORF">RirG_004300</name>
</gene>
<keyword evidence="2" id="KW-1185">Reference proteome</keyword>
<organism evidence="1 2">
    <name type="scientific">Rhizophagus irregularis (strain DAOM 197198w)</name>
    <name type="common">Glomus intraradices</name>
    <dbReference type="NCBI Taxonomy" id="1432141"/>
    <lineage>
        <taxon>Eukaryota</taxon>
        <taxon>Fungi</taxon>
        <taxon>Fungi incertae sedis</taxon>
        <taxon>Mucoromycota</taxon>
        <taxon>Glomeromycotina</taxon>
        <taxon>Glomeromycetes</taxon>
        <taxon>Glomerales</taxon>
        <taxon>Glomeraceae</taxon>
        <taxon>Rhizophagus</taxon>
    </lineage>
</organism>
<protein>
    <submittedName>
        <fullName evidence="1">Uncharacterized protein</fullName>
    </submittedName>
</protein>
<dbReference type="AlphaFoldDB" id="A0A015NJI2"/>
<evidence type="ECO:0000313" key="1">
    <source>
        <dbReference type="EMBL" id="EXX79568.1"/>
    </source>
</evidence>
<comment type="caution">
    <text evidence="1">The sequence shown here is derived from an EMBL/GenBank/DDBJ whole genome shotgun (WGS) entry which is preliminary data.</text>
</comment>
<reference evidence="1 2" key="1">
    <citation type="submission" date="2014-02" db="EMBL/GenBank/DDBJ databases">
        <title>Single nucleus genome sequencing reveals high similarity among nuclei of an endomycorrhizal fungus.</title>
        <authorList>
            <person name="Lin K."/>
            <person name="Geurts R."/>
            <person name="Zhang Z."/>
            <person name="Limpens E."/>
            <person name="Saunders D.G."/>
            <person name="Mu D."/>
            <person name="Pang E."/>
            <person name="Cao H."/>
            <person name="Cha H."/>
            <person name="Lin T."/>
            <person name="Zhou Q."/>
            <person name="Shang Y."/>
            <person name="Li Y."/>
            <person name="Ivanov S."/>
            <person name="Sharma T."/>
            <person name="Velzen R.V."/>
            <person name="Ruijter N.D."/>
            <person name="Aanen D.K."/>
            <person name="Win J."/>
            <person name="Kamoun S."/>
            <person name="Bisseling T."/>
            <person name="Huang S."/>
        </authorList>
    </citation>
    <scope>NUCLEOTIDE SEQUENCE [LARGE SCALE GENOMIC DNA]</scope>
    <source>
        <strain evidence="2">DAOM197198w</strain>
    </source>
</reference>
<sequence>MYIISLEPEDKLPDVVTFLDLNGILSLEKRPTRLLLGAIIIVEAESNKTKRIHDINEINNRATKKEKSDSESTANLAKVIALPNIGSNIASNESIQLNAPLPTSSISLPSTTISAFLQSSLAKNNQNPPSLNW</sequence>
<accession>A0A015NJI2</accession>